<evidence type="ECO:0000313" key="2">
    <source>
        <dbReference type="Proteomes" id="UP000664914"/>
    </source>
</evidence>
<dbReference type="AlphaFoldDB" id="A0A975D336"/>
<gene>
    <name evidence="1" type="ORF">HRJ34_21205</name>
</gene>
<organism evidence="1 2">
    <name type="scientific">Rhizorhabdus wittichii</name>
    <dbReference type="NCBI Taxonomy" id="160791"/>
    <lineage>
        <taxon>Bacteria</taxon>
        <taxon>Pseudomonadati</taxon>
        <taxon>Pseudomonadota</taxon>
        <taxon>Alphaproteobacteria</taxon>
        <taxon>Sphingomonadales</taxon>
        <taxon>Sphingomonadaceae</taxon>
        <taxon>Rhizorhabdus</taxon>
    </lineage>
</organism>
<name>A0A975D336_9SPHN</name>
<dbReference type="RefSeq" id="WP_208632329.1">
    <property type="nucleotide sequence ID" value="NZ_CP059319.1"/>
</dbReference>
<sequence length="117" mass="13217">MTEDQVTKIAERIERIYVRVRQLERESADPHGGLRLIPGEEWLNTPLRSRLAAVDDALSGLRYAAWCIGETLIVMGGTAALDAVLRRVERGEHGFKIASWLDHRWDGVTDGRQGWHA</sequence>
<accession>A0A975D336</accession>
<reference evidence="1" key="1">
    <citation type="submission" date="2020-07" db="EMBL/GenBank/DDBJ databases">
        <authorList>
            <person name="Camacho E."/>
        </authorList>
    </citation>
    <scope>NUCLEOTIDE SEQUENCE</scope>
    <source>
        <strain evidence="1">MPO218</strain>
    </source>
</reference>
<dbReference type="EMBL" id="CP059319">
    <property type="protein sequence ID" value="QTH20815.1"/>
    <property type="molecule type" value="Genomic_DNA"/>
</dbReference>
<reference evidence="1" key="2">
    <citation type="submission" date="2021-04" db="EMBL/GenBank/DDBJ databases">
        <title>Isolation and genomic analysis of the ibuprofen-degrading bacterium Sphingomonas strain MPO218.</title>
        <authorList>
            <person name="Aulestia M."/>
            <person name="Flores A."/>
            <person name="Mangas E.L."/>
            <person name="Perez-Pulido A.J."/>
            <person name="Santero E."/>
            <person name="Camacho E.M."/>
        </authorList>
    </citation>
    <scope>NUCLEOTIDE SEQUENCE</scope>
    <source>
        <strain evidence="1">MPO218</strain>
    </source>
</reference>
<evidence type="ECO:0000313" key="1">
    <source>
        <dbReference type="EMBL" id="QTH20815.1"/>
    </source>
</evidence>
<protein>
    <submittedName>
        <fullName evidence="1">Uncharacterized protein</fullName>
    </submittedName>
</protein>
<dbReference type="Proteomes" id="UP000664914">
    <property type="component" value="Chromosome"/>
</dbReference>
<proteinExistence type="predicted"/>